<evidence type="ECO:0000256" key="1">
    <source>
        <dbReference type="SAM" id="MobiDB-lite"/>
    </source>
</evidence>
<sequence length="357" mass="40079">MPVDELQPPTDAFLIMATSRMIREGFLDSEKVAALSWRTECFFHRLLLVADDYGLFDARPMVLRTRLFPLHLDKVSNQDIQDCLHETEGAGLVRVYCVGGKNYVQIINFGQRRQSKPRFPLPPSDGDSCNTLIRGSSRETTVIHREPRNSTAYTETKSKTETYTDKQENNAEGNTTVVCSEPPAAPVLPAQSFPNRERLNDVRGMRCADNHADMGASPGAARFMAACLEINPSWSRTMPTAIEQAAALEAYQSAQGRVTPRDMEMLRDYYASGLTEDCKKKAFWRPDSRKKFWECFGDVLTHAERWAKETRWKPASARKKLKTEQAPQQPEGPVVDVVDAAAEIASLREEMGIGGDE</sequence>
<accession>A0A8S5P164</accession>
<feature type="region of interest" description="Disordered" evidence="1">
    <location>
        <begin position="145"/>
        <end position="196"/>
    </location>
</feature>
<feature type="compositionally biased region" description="Basic and acidic residues" evidence="1">
    <location>
        <begin position="156"/>
        <end position="169"/>
    </location>
</feature>
<name>A0A8S5P164_9CAUD</name>
<feature type="region of interest" description="Disordered" evidence="1">
    <location>
        <begin position="311"/>
        <end position="335"/>
    </location>
</feature>
<dbReference type="EMBL" id="BK015308">
    <property type="protein sequence ID" value="DAE00714.1"/>
    <property type="molecule type" value="Genomic_DNA"/>
</dbReference>
<organism evidence="2">
    <name type="scientific">Siphoviridae sp. ct0X023</name>
    <dbReference type="NCBI Taxonomy" id="2825295"/>
    <lineage>
        <taxon>Viruses</taxon>
        <taxon>Duplodnaviria</taxon>
        <taxon>Heunggongvirae</taxon>
        <taxon>Uroviricota</taxon>
        <taxon>Caudoviricetes</taxon>
    </lineage>
</organism>
<proteinExistence type="predicted"/>
<reference evidence="2" key="1">
    <citation type="journal article" date="2021" name="Proc. Natl. Acad. Sci. U.S.A.">
        <title>A Catalog of Tens of Thousands of Viruses from Human Metagenomes Reveals Hidden Associations with Chronic Diseases.</title>
        <authorList>
            <person name="Tisza M.J."/>
            <person name="Buck C.B."/>
        </authorList>
    </citation>
    <scope>NUCLEOTIDE SEQUENCE</scope>
    <source>
        <strain evidence="2">Ct0X023</strain>
    </source>
</reference>
<protein>
    <submittedName>
        <fullName evidence="2">Replisome organizer</fullName>
    </submittedName>
</protein>
<evidence type="ECO:0000313" key="2">
    <source>
        <dbReference type="EMBL" id="DAE00714.1"/>
    </source>
</evidence>